<evidence type="ECO:0000256" key="7">
    <source>
        <dbReference type="ARBA" id="ARBA00023128"/>
    </source>
</evidence>
<protein>
    <recommendedName>
        <fullName evidence="3">Cytochrome c oxidase assembly protein COX20, mitochondrial</fullName>
    </recommendedName>
</protein>
<evidence type="ECO:0000313" key="10">
    <source>
        <dbReference type="EMBL" id="KAI6656602.1"/>
    </source>
</evidence>
<evidence type="ECO:0000256" key="8">
    <source>
        <dbReference type="ARBA" id="ARBA00023136"/>
    </source>
</evidence>
<evidence type="ECO:0000313" key="11">
    <source>
        <dbReference type="Proteomes" id="UP001165289"/>
    </source>
</evidence>
<gene>
    <name evidence="10" type="ORF">LOD99_1397</name>
</gene>
<dbReference type="AlphaFoldDB" id="A0AAV7K5L2"/>
<name>A0AAV7K5L2_9METZ</name>
<comment type="similarity">
    <text evidence="2">Belongs to the COX20 family.</text>
</comment>
<keyword evidence="4 9" id="KW-0812">Transmembrane</keyword>
<feature type="transmembrane region" description="Helical" evidence="9">
    <location>
        <begin position="20"/>
        <end position="39"/>
    </location>
</feature>
<dbReference type="PANTHER" id="PTHR31586">
    <property type="entry name" value="CYTOCHROME C OXIDASE PROTEIN 20"/>
    <property type="match status" value="1"/>
</dbReference>
<keyword evidence="6 9" id="KW-1133">Transmembrane helix</keyword>
<evidence type="ECO:0000256" key="5">
    <source>
        <dbReference type="ARBA" id="ARBA00022792"/>
    </source>
</evidence>
<dbReference type="PANTHER" id="PTHR31586:SF1">
    <property type="entry name" value="CYTOCHROME C OXIDASE ASSEMBLY PROTEIN COX20, MITOCHONDRIAL"/>
    <property type="match status" value="1"/>
</dbReference>
<dbReference type="InterPro" id="IPR022533">
    <property type="entry name" value="Cox20"/>
</dbReference>
<proteinExistence type="inferred from homology"/>
<dbReference type="GO" id="GO:0005743">
    <property type="term" value="C:mitochondrial inner membrane"/>
    <property type="evidence" value="ECO:0007669"/>
    <property type="project" value="UniProtKB-SubCell"/>
</dbReference>
<keyword evidence="8 9" id="KW-0472">Membrane</keyword>
<comment type="caution">
    <text evidence="10">The sequence shown here is derived from an EMBL/GenBank/DDBJ whole genome shotgun (WGS) entry which is preliminary data.</text>
</comment>
<evidence type="ECO:0000256" key="6">
    <source>
        <dbReference type="ARBA" id="ARBA00022989"/>
    </source>
</evidence>
<organism evidence="10 11">
    <name type="scientific">Oopsacas minuta</name>
    <dbReference type="NCBI Taxonomy" id="111878"/>
    <lineage>
        <taxon>Eukaryota</taxon>
        <taxon>Metazoa</taxon>
        <taxon>Porifera</taxon>
        <taxon>Hexactinellida</taxon>
        <taxon>Hexasterophora</taxon>
        <taxon>Lyssacinosida</taxon>
        <taxon>Leucopsacidae</taxon>
        <taxon>Oopsacas</taxon>
    </lineage>
</organism>
<comment type="subcellular location">
    <subcellularLocation>
        <location evidence="1">Mitochondrion inner membrane</location>
    </subcellularLocation>
</comment>
<evidence type="ECO:0000256" key="3">
    <source>
        <dbReference type="ARBA" id="ARBA00017689"/>
    </source>
</evidence>
<dbReference type="GO" id="GO:0033617">
    <property type="term" value="P:mitochondrial respiratory chain complex IV assembly"/>
    <property type="evidence" value="ECO:0007669"/>
    <property type="project" value="InterPro"/>
</dbReference>
<dbReference type="Proteomes" id="UP001165289">
    <property type="component" value="Unassembled WGS sequence"/>
</dbReference>
<evidence type="ECO:0000256" key="9">
    <source>
        <dbReference type="SAM" id="Phobius"/>
    </source>
</evidence>
<dbReference type="EMBL" id="JAKMXF010000144">
    <property type="protein sequence ID" value="KAI6656602.1"/>
    <property type="molecule type" value="Genomic_DNA"/>
</dbReference>
<dbReference type="Pfam" id="PF12597">
    <property type="entry name" value="Cox20"/>
    <property type="match status" value="1"/>
</dbReference>
<evidence type="ECO:0000256" key="1">
    <source>
        <dbReference type="ARBA" id="ARBA00004273"/>
    </source>
</evidence>
<evidence type="ECO:0000256" key="4">
    <source>
        <dbReference type="ARBA" id="ARBA00022692"/>
    </source>
</evidence>
<reference evidence="10 11" key="1">
    <citation type="journal article" date="2023" name="BMC Biol.">
        <title>The compact genome of the sponge Oopsacas minuta (Hexactinellida) is lacking key metazoan core genes.</title>
        <authorList>
            <person name="Santini S."/>
            <person name="Schenkelaars Q."/>
            <person name="Jourda C."/>
            <person name="Duchesne M."/>
            <person name="Belahbib H."/>
            <person name="Rocher C."/>
            <person name="Selva M."/>
            <person name="Riesgo A."/>
            <person name="Vervoort M."/>
            <person name="Leys S.P."/>
            <person name="Kodjabachian L."/>
            <person name="Le Bivic A."/>
            <person name="Borchiellini C."/>
            <person name="Claverie J.M."/>
            <person name="Renard E."/>
        </authorList>
    </citation>
    <scope>NUCLEOTIDE SEQUENCE [LARGE SCALE GENOMIC DNA]</scope>
    <source>
        <strain evidence="10">SPO-2</strain>
    </source>
</reference>
<keyword evidence="7" id="KW-0496">Mitochondrion</keyword>
<keyword evidence="5" id="KW-0999">Mitochondrion inner membrane</keyword>
<accession>A0AAV7K5L2</accession>
<evidence type="ECO:0000256" key="2">
    <source>
        <dbReference type="ARBA" id="ARBA00009575"/>
    </source>
</evidence>
<sequence length="94" mass="10403">MSEEGDRKWWRFDVLHTPCARDGLLVGISCGVVVGLGYFLKYKIITRSGDWAVGVFAVSSALSFIACRSKRSVKQQALRDIADSINQQGEDKPP</sequence>
<keyword evidence="11" id="KW-1185">Reference proteome</keyword>